<evidence type="ECO:0000256" key="3">
    <source>
        <dbReference type="ARBA" id="ARBA00022525"/>
    </source>
</evidence>
<protein>
    <recommendedName>
        <fullName evidence="5">RxLR effector protein</fullName>
    </recommendedName>
</protein>
<evidence type="ECO:0000256" key="2">
    <source>
        <dbReference type="ARBA" id="ARBA00010400"/>
    </source>
</evidence>
<organism evidence="6">
    <name type="scientific">Phytophthora agathidicida</name>
    <dbReference type="NCBI Taxonomy" id="1642459"/>
    <lineage>
        <taxon>Eukaryota</taxon>
        <taxon>Sar</taxon>
        <taxon>Stramenopiles</taxon>
        <taxon>Oomycota</taxon>
        <taxon>Peronosporomycetes</taxon>
        <taxon>Peronosporales</taxon>
        <taxon>Peronosporaceae</taxon>
        <taxon>Phytophthora</taxon>
    </lineage>
</organism>
<dbReference type="InterPro" id="IPR031825">
    <property type="entry name" value="RXLR"/>
</dbReference>
<evidence type="ECO:0000313" key="6">
    <source>
        <dbReference type="EMBL" id="QMU24833.1"/>
    </source>
</evidence>
<comment type="subcellular location">
    <subcellularLocation>
        <location evidence="1 5">Secreted</location>
    </subcellularLocation>
</comment>
<dbReference type="AlphaFoldDB" id="A0A7G4WHZ8"/>
<dbReference type="EMBL" id="MT503109">
    <property type="protein sequence ID" value="QMU24833.1"/>
    <property type="molecule type" value="Genomic_DNA"/>
</dbReference>
<dbReference type="GO" id="GO:0005576">
    <property type="term" value="C:extracellular region"/>
    <property type="evidence" value="ECO:0007669"/>
    <property type="project" value="UniProtKB-SubCell"/>
</dbReference>
<keyword evidence="3 5" id="KW-0964">Secreted</keyword>
<evidence type="ECO:0000256" key="5">
    <source>
        <dbReference type="RuleBase" id="RU367124"/>
    </source>
</evidence>
<accession>A0A7G4WHZ8</accession>
<dbReference type="Pfam" id="PF16810">
    <property type="entry name" value="RXLR"/>
    <property type="match status" value="1"/>
</dbReference>
<sequence length="261" mass="29511">MKFYHVLLVTAVTFLSSADNVQSAIDSGQVQVSTEHTSLSRHPTTNDNIRSLRTVEADDDGTSEERGLEFVSKIGSYFKNNYNVSKWAAKGKSEDYVKEKLGMTGLQGERLKSHPKYKYFESFVIQEEAHRLNRWLAQNVTPYDAWLKLGFARADDLAAIKDTNDFRIYKRYVTEFDNRALHNFVAAGIPVPVSSGASNIEMIARATVLGIDKRSKFYAKMALGLDKLTEAEMVGHSNFVYYKYYLGVFEDAGKNKRTKAT</sequence>
<evidence type="ECO:0000256" key="1">
    <source>
        <dbReference type="ARBA" id="ARBA00004613"/>
    </source>
</evidence>
<gene>
    <name evidence="6" type="primary">PaRXLR9</name>
</gene>
<reference evidence="6" key="1">
    <citation type="journal article" date="2020" name="Mol. Plant">
        <title>Functional analysis of RXLR effectors from the New Zealand kauri dieback pathogen Phytophthora agathidicida.</title>
        <authorList>
            <person name="Guo Y."/>
            <person name="Dupont P.Y."/>
            <person name="Mesarich C.H."/>
            <person name="Yang B."/>
            <person name="McDougal R.L."/>
            <person name="Panda P."/>
            <person name="Dijkwel P."/>
            <person name="Studholme D.J."/>
            <person name="Sambles C."/>
            <person name="Win J."/>
            <person name="Wang Y."/>
            <person name="Williams N.M."/>
            <person name="Bradshaw R.E."/>
        </authorList>
    </citation>
    <scope>NUCLEOTIDE SEQUENCE</scope>
    <source>
        <strain evidence="6">3770</strain>
    </source>
</reference>
<keyword evidence="4 5" id="KW-0732">Signal</keyword>
<evidence type="ECO:0000256" key="4">
    <source>
        <dbReference type="ARBA" id="ARBA00022729"/>
    </source>
</evidence>
<comment type="similarity">
    <text evidence="2 5">Belongs to the RxLR effector family.</text>
</comment>
<comment type="domain">
    <text evidence="5">The RxLR-dEER motif acts to carry the protein into the host cell cytoplasm through binding to cell surface phosphatidylinositol-3-phosphate.</text>
</comment>
<feature type="signal peptide" evidence="5">
    <location>
        <begin position="1"/>
        <end position="23"/>
    </location>
</feature>
<comment type="function">
    <text evidence="5">Effector that suppresses plant defense responses during pathogen infection.</text>
</comment>
<proteinExistence type="inferred from homology"/>
<feature type="chain" id="PRO_5029038152" description="RxLR effector protein" evidence="5">
    <location>
        <begin position="24"/>
        <end position="261"/>
    </location>
</feature>
<name>A0A7G4WHZ8_9STRA</name>